<dbReference type="InterPro" id="IPR007110">
    <property type="entry name" value="Ig-like_dom"/>
</dbReference>
<evidence type="ECO:0000256" key="2">
    <source>
        <dbReference type="SAM" id="Phobius"/>
    </source>
</evidence>
<gene>
    <name evidence="4" type="ORF">HOLleu_27430</name>
</gene>
<feature type="region of interest" description="Disordered" evidence="1">
    <location>
        <begin position="226"/>
        <end position="245"/>
    </location>
</feature>
<evidence type="ECO:0000256" key="1">
    <source>
        <dbReference type="SAM" id="MobiDB-lite"/>
    </source>
</evidence>
<feature type="domain" description="Ig-like" evidence="3">
    <location>
        <begin position="38"/>
        <end position="128"/>
    </location>
</feature>
<dbReference type="EMBL" id="JAIZAY010000013">
    <property type="protein sequence ID" value="KAJ8030889.1"/>
    <property type="molecule type" value="Genomic_DNA"/>
</dbReference>
<sequence>MASENTAGTYKCLVSDRVSGLRKSSSFSLEVLTLLMGPRCWSSVALQNGVATGQEFYADCFYSDKNDAFDSKWTKVSPNGTETSVASTEMILPGKKKRTLKMTAVEDEDDGVLYKCSVSHKSPTMFIQFTPCEIGPVYVYEESTVRASVTSLFTSPFLSTTRILPDIGTLGTTKQFSDTSPVVLSDPSLFDGHGLYIIVAIAVAFLIFILIPIVICLYCHKHSKGGESPKAWTDEENDLSKPSTTELVNPANFYNTLPVDKDGSYYDTPPSGVTEDKKAIERAPISSATNRSLEYVNAGLTLDKESNRGSFILLGPEDLVSTHL</sequence>
<feature type="transmembrane region" description="Helical" evidence="2">
    <location>
        <begin position="195"/>
        <end position="219"/>
    </location>
</feature>
<comment type="caution">
    <text evidence="4">The sequence shown here is derived from an EMBL/GenBank/DDBJ whole genome shotgun (WGS) entry which is preliminary data.</text>
</comment>
<dbReference type="SUPFAM" id="SSF48726">
    <property type="entry name" value="Immunoglobulin"/>
    <property type="match status" value="1"/>
</dbReference>
<name>A0A9Q1BQT6_HOLLE</name>
<evidence type="ECO:0000259" key="3">
    <source>
        <dbReference type="PROSITE" id="PS50835"/>
    </source>
</evidence>
<keyword evidence="2" id="KW-1133">Transmembrane helix</keyword>
<proteinExistence type="predicted"/>
<keyword evidence="5" id="KW-1185">Reference proteome</keyword>
<reference evidence="4" key="1">
    <citation type="submission" date="2021-10" db="EMBL/GenBank/DDBJ databases">
        <title>Tropical sea cucumber genome reveals ecological adaptation and Cuvierian tubules defense mechanism.</title>
        <authorList>
            <person name="Chen T."/>
        </authorList>
    </citation>
    <scope>NUCLEOTIDE SEQUENCE</scope>
    <source>
        <strain evidence="4">Nanhai2018</strain>
        <tissue evidence="4">Muscle</tissue>
    </source>
</reference>
<keyword evidence="2" id="KW-0472">Membrane</keyword>
<dbReference type="PROSITE" id="PS50835">
    <property type="entry name" value="IG_LIKE"/>
    <property type="match status" value="1"/>
</dbReference>
<evidence type="ECO:0000313" key="4">
    <source>
        <dbReference type="EMBL" id="KAJ8030889.1"/>
    </source>
</evidence>
<dbReference type="Proteomes" id="UP001152320">
    <property type="component" value="Chromosome 13"/>
</dbReference>
<dbReference type="AlphaFoldDB" id="A0A9Q1BQT6"/>
<dbReference type="InterPro" id="IPR036179">
    <property type="entry name" value="Ig-like_dom_sf"/>
</dbReference>
<protein>
    <recommendedName>
        <fullName evidence="3">Ig-like domain-containing protein</fullName>
    </recommendedName>
</protein>
<evidence type="ECO:0000313" key="5">
    <source>
        <dbReference type="Proteomes" id="UP001152320"/>
    </source>
</evidence>
<accession>A0A9Q1BQT6</accession>
<keyword evidence="2" id="KW-0812">Transmembrane</keyword>
<organism evidence="4 5">
    <name type="scientific">Holothuria leucospilota</name>
    <name type="common">Black long sea cucumber</name>
    <name type="synonym">Mertensiothuria leucospilota</name>
    <dbReference type="NCBI Taxonomy" id="206669"/>
    <lineage>
        <taxon>Eukaryota</taxon>
        <taxon>Metazoa</taxon>
        <taxon>Echinodermata</taxon>
        <taxon>Eleutherozoa</taxon>
        <taxon>Echinozoa</taxon>
        <taxon>Holothuroidea</taxon>
        <taxon>Aspidochirotacea</taxon>
        <taxon>Aspidochirotida</taxon>
        <taxon>Holothuriidae</taxon>
        <taxon>Holothuria</taxon>
    </lineage>
</organism>